<comment type="caution">
    <text evidence="3">The sequence shown here is derived from an EMBL/GenBank/DDBJ whole genome shotgun (WGS) entry which is preliminary data.</text>
</comment>
<feature type="signal peptide" evidence="2">
    <location>
        <begin position="1"/>
        <end position="29"/>
    </location>
</feature>
<gene>
    <name evidence="3" type="ORF">JGB26_40425</name>
</gene>
<dbReference type="GO" id="GO:0016787">
    <property type="term" value="F:hydrolase activity"/>
    <property type="evidence" value="ECO:0007669"/>
    <property type="project" value="UniProtKB-KW"/>
</dbReference>
<dbReference type="InterPro" id="IPR052043">
    <property type="entry name" value="PolySaccharide_Degr_Enz"/>
</dbReference>
<proteinExistence type="predicted"/>
<dbReference type="InterPro" id="IPR010905">
    <property type="entry name" value="Glyco_hydro_88"/>
</dbReference>
<keyword evidence="2" id="KW-0732">Signal</keyword>
<dbReference type="Pfam" id="PF07470">
    <property type="entry name" value="Glyco_hydro_88"/>
    <property type="match status" value="1"/>
</dbReference>
<dbReference type="PANTHER" id="PTHR33886">
    <property type="entry name" value="UNSATURATED RHAMNOGALACTURONAN HYDROLASE (EUROFUNG)"/>
    <property type="match status" value="1"/>
</dbReference>
<dbReference type="EMBL" id="JAEKOZ010000060">
    <property type="protein sequence ID" value="MBJ3813249.1"/>
    <property type="molecule type" value="Genomic_DNA"/>
</dbReference>
<dbReference type="InterPro" id="IPR012341">
    <property type="entry name" value="6hp_glycosidase-like_sf"/>
</dbReference>
<protein>
    <submittedName>
        <fullName evidence="3">Glycoside hydrolase family 88 protein</fullName>
    </submittedName>
</protein>
<accession>A0ABS0XJ47</accession>
<evidence type="ECO:0000256" key="1">
    <source>
        <dbReference type="ARBA" id="ARBA00022801"/>
    </source>
</evidence>
<keyword evidence="4" id="KW-1185">Reference proteome</keyword>
<evidence type="ECO:0000313" key="3">
    <source>
        <dbReference type="EMBL" id="MBJ3813249.1"/>
    </source>
</evidence>
<evidence type="ECO:0000313" key="4">
    <source>
        <dbReference type="Proteomes" id="UP000634780"/>
    </source>
</evidence>
<name>A0ABS0XJ47_9ACTN</name>
<dbReference type="Gene3D" id="1.50.10.10">
    <property type="match status" value="1"/>
</dbReference>
<sequence length="384" mass="41523">MRRRHVLVGGTALTAAALASPWRTTAALAADAPAHPAPADRAAPAPALPPRDAIIRVLRRVADHWIGAHTDPGDNGWANATFFSGLLALHRLTGAAPYRTYARHWAEKHAYGLKGGVTTRHADNQCAGQAYLDLYELEPEAGKLTAIETCLRRMTLTDQPAKNDDWWWDDALHMAMPPFARLGALREDPRYWDKMSALYHHTRTTEGGPGLYDAGTSGLWYRDKRFLPGGILSPGGKAVLWSRGNGWVAGGHVKTLKALPASERHTAEYRATLTRLVRAVAKVQRPDGFWNVNLADPAHLPGPETSGTSFFVYGTAYAVAARLVDAATHVPVAARAWNGMVATAVHPDGFLGHVQKVGDRPESSQPITYESTADFGVGAFLLAG</sequence>
<dbReference type="Proteomes" id="UP000634780">
    <property type="component" value="Unassembled WGS sequence"/>
</dbReference>
<reference evidence="3 4" key="1">
    <citation type="submission" date="2020-12" db="EMBL/GenBank/DDBJ databases">
        <title>Streptomyces typhae sp. nov., a novel endophytic actinomycete isolated from the root of cattail pollen (Typha angustifolia L.).</title>
        <authorList>
            <person name="Peng C."/>
            <person name="Liu C."/>
        </authorList>
    </citation>
    <scope>NUCLEOTIDE SEQUENCE [LARGE SCALE GENOMIC DNA]</scope>
    <source>
        <strain evidence="3 4">JCM 4753</strain>
    </source>
</reference>
<evidence type="ECO:0000256" key="2">
    <source>
        <dbReference type="SAM" id="SignalP"/>
    </source>
</evidence>
<keyword evidence="1 3" id="KW-0378">Hydrolase</keyword>
<dbReference type="RefSeq" id="WP_198898083.1">
    <property type="nucleotide sequence ID" value="NZ_JAEKOZ010000060.1"/>
</dbReference>
<feature type="non-terminal residue" evidence="3">
    <location>
        <position position="384"/>
    </location>
</feature>
<dbReference type="InterPro" id="IPR008928">
    <property type="entry name" value="6-hairpin_glycosidase_sf"/>
</dbReference>
<dbReference type="PANTHER" id="PTHR33886:SF8">
    <property type="entry name" value="UNSATURATED RHAMNOGALACTURONAN HYDROLASE (EUROFUNG)"/>
    <property type="match status" value="1"/>
</dbReference>
<organism evidence="3 4">
    <name type="scientific">Streptomyces flavofungini</name>
    <dbReference type="NCBI Taxonomy" id="68200"/>
    <lineage>
        <taxon>Bacteria</taxon>
        <taxon>Bacillati</taxon>
        <taxon>Actinomycetota</taxon>
        <taxon>Actinomycetes</taxon>
        <taxon>Kitasatosporales</taxon>
        <taxon>Streptomycetaceae</taxon>
        <taxon>Streptomyces</taxon>
    </lineage>
</organism>
<dbReference type="SUPFAM" id="SSF48208">
    <property type="entry name" value="Six-hairpin glycosidases"/>
    <property type="match status" value="1"/>
</dbReference>
<feature type="chain" id="PRO_5046502045" evidence="2">
    <location>
        <begin position="30"/>
        <end position="384"/>
    </location>
</feature>